<dbReference type="Proteomes" id="UP000199440">
    <property type="component" value="Unassembled WGS sequence"/>
</dbReference>
<gene>
    <name evidence="2" type="ORF">SAMN04488514_102209</name>
</gene>
<sequence length="180" mass="19975">MDFSTVTIGYWILTVLIGALCAYFGYRYGKGKNTSVDNSGNLVLFEKEIAKLQTDLDACKARLSSQIEPPVESVVPVVALVSFDATTAKAVMGKTVKEDDLKIIEGIGPKIEEMFRNAGISTWKSLSETAVAQCQEILREGGSRFKVHDPASWPMQAKMCFEGKWVELARWQDEHDHGKL</sequence>
<keyword evidence="2" id="KW-0540">Nuclease</keyword>
<name>A0A1G9LS98_9FLAO</name>
<reference evidence="2 3" key="1">
    <citation type="submission" date="2016-10" db="EMBL/GenBank/DDBJ databases">
        <authorList>
            <person name="de Groot N.N."/>
        </authorList>
    </citation>
    <scope>NUCLEOTIDE SEQUENCE [LARGE SCALE GENOMIC DNA]</scope>
    <source>
        <strain evidence="2 3">DSM 19886</strain>
    </source>
</reference>
<dbReference type="OrthoDB" id="1493222at2"/>
<accession>A0A1G9LS98</accession>
<feature type="transmembrane region" description="Helical" evidence="1">
    <location>
        <begin position="6"/>
        <end position="26"/>
    </location>
</feature>
<dbReference type="RefSeq" id="WP_089886621.1">
    <property type="nucleotide sequence ID" value="NZ_FNGV01000002.1"/>
</dbReference>
<proteinExistence type="predicted"/>
<keyword evidence="2" id="KW-0255">Endonuclease</keyword>
<keyword evidence="1" id="KW-0812">Transmembrane</keyword>
<keyword evidence="1" id="KW-0472">Membrane</keyword>
<dbReference type="AlphaFoldDB" id="A0A1G9LS98"/>
<protein>
    <submittedName>
        <fullName evidence="2">Predicted 5' DNA nuclease, flap endonuclease-1-like, helix-3-turn-helix (H3TH) domain</fullName>
    </submittedName>
</protein>
<evidence type="ECO:0000256" key="1">
    <source>
        <dbReference type="SAM" id="Phobius"/>
    </source>
</evidence>
<dbReference type="GO" id="GO:0004519">
    <property type="term" value="F:endonuclease activity"/>
    <property type="evidence" value="ECO:0007669"/>
    <property type="project" value="UniProtKB-KW"/>
</dbReference>
<evidence type="ECO:0000313" key="2">
    <source>
        <dbReference type="EMBL" id="SDL64763.1"/>
    </source>
</evidence>
<dbReference type="STRING" id="192904.SAMN04488514_102209"/>
<organism evidence="2 3">
    <name type="scientific">Kriegella aquimaris</name>
    <dbReference type="NCBI Taxonomy" id="192904"/>
    <lineage>
        <taxon>Bacteria</taxon>
        <taxon>Pseudomonadati</taxon>
        <taxon>Bacteroidota</taxon>
        <taxon>Flavobacteriia</taxon>
        <taxon>Flavobacteriales</taxon>
        <taxon>Flavobacteriaceae</taxon>
        <taxon>Kriegella</taxon>
    </lineage>
</organism>
<keyword evidence="1" id="KW-1133">Transmembrane helix</keyword>
<evidence type="ECO:0000313" key="3">
    <source>
        <dbReference type="Proteomes" id="UP000199440"/>
    </source>
</evidence>
<keyword evidence="3" id="KW-1185">Reference proteome</keyword>
<dbReference type="EMBL" id="FNGV01000002">
    <property type="protein sequence ID" value="SDL64763.1"/>
    <property type="molecule type" value="Genomic_DNA"/>
</dbReference>
<keyword evidence="2" id="KW-0378">Hydrolase</keyword>